<dbReference type="AlphaFoldDB" id="A0A315ZWG8"/>
<feature type="transmembrane region" description="Helical" evidence="1">
    <location>
        <begin position="343"/>
        <end position="372"/>
    </location>
</feature>
<evidence type="ECO:0000259" key="2">
    <source>
        <dbReference type="Pfam" id="PF01370"/>
    </source>
</evidence>
<keyword evidence="1" id="KW-0472">Membrane</keyword>
<dbReference type="Proteomes" id="UP000254051">
    <property type="component" value="Unassembled WGS sequence"/>
</dbReference>
<evidence type="ECO:0000313" key="3">
    <source>
        <dbReference type="EMBL" id="SUQ14107.1"/>
    </source>
</evidence>
<feature type="transmembrane region" description="Helical" evidence="1">
    <location>
        <begin position="384"/>
        <end position="408"/>
    </location>
</feature>
<keyword evidence="4" id="KW-1185">Reference proteome</keyword>
<dbReference type="SUPFAM" id="SSF55781">
    <property type="entry name" value="GAF domain-like"/>
    <property type="match status" value="1"/>
</dbReference>
<sequence length="704" mass="81177">MKILYIGSGDYLAAGIMEKLAKEEHELFLMSDEDIKTEGRRAYQHKFFKISDNPKIIDDIFASANPDVAVFTGLTYIDKDWNQGKGDYYSLLSTVLESSAKFEVGQFVYFSSLDVYGNQAADDDSGACGLSPRTKRGFYHAQGEVMVEMYRVKYSMCCTILRCADVFSNKHIIGSGEFLGCMAEEVREQEHIVVKKDKFLQPLYIADVAEALKRVLDTKVNAVYHLCSSYAFKKSEIYERLARSQGLERDIIVEQEADEGLRAENKKLKSQQEWTDFWRLDNMLNSNDIQFTAREVKEQKRRRKENKVSEVRRTIENFIVFGVFLLMFHFTSEHALFSKIDWFLIYILLISLFFGIKQSALAVILSSVAYLSYQKVNLREITNFASYVQYILMIVEFIFFGVVVAYVVDFIKEELRIRTQDLQFMKAEYEELKEINKDNVFIKNEYEKRILESKTGLPRLYSMLSSLNVLEPERILMQVIQVVGELLNTDTVAVYKVSQKSSYLRLAASMNQESTMGGNSWNLAQYPKIQEALKSNDIYEGDVWNGEPAVVAAIRNKEECIALIVVKKLSMERMTLYHMNILRTLDSMIAEAMNRALEFENVVQDSRYIDNTNILNTEEFKKMIEIADEKSQKNLAPYSILRVGLPTDKAYPIVKKLLREVDYVGINEQGILYVLLNNASAKDARFVIKRFEEQGVPAQLIDEY</sequence>
<keyword evidence="1" id="KW-1133">Transmembrane helix</keyword>
<gene>
    <name evidence="3" type="ORF">SAMN05216529_10581</name>
</gene>
<dbReference type="RefSeq" id="WP_181392797.1">
    <property type="nucleotide sequence ID" value="NZ_QGDS01000005.1"/>
</dbReference>
<proteinExistence type="predicted"/>
<dbReference type="Gene3D" id="3.40.50.720">
    <property type="entry name" value="NAD(P)-binding Rossmann-like Domain"/>
    <property type="match status" value="1"/>
</dbReference>
<keyword evidence="1" id="KW-0812">Transmembrane</keyword>
<accession>A0A315ZWG8</accession>
<dbReference type="EMBL" id="UHJJ01000005">
    <property type="protein sequence ID" value="SUQ14107.1"/>
    <property type="molecule type" value="Genomic_DNA"/>
</dbReference>
<dbReference type="InterPro" id="IPR001509">
    <property type="entry name" value="Epimerase_deHydtase"/>
</dbReference>
<evidence type="ECO:0000256" key="1">
    <source>
        <dbReference type="SAM" id="Phobius"/>
    </source>
</evidence>
<organism evidence="3 4">
    <name type="scientific">Faecalicatena contorta</name>
    <dbReference type="NCBI Taxonomy" id="39482"/>
    <lineage>
        <taxon>Bacteria</taxon>
        <taxon>Bacillati</taxon>
        <taxon>Bacillota</taxon>
        <taxon>Clostridia</taxon>
        <taxon>Lachnospirales</taxon>
        <taxon>Lachnospiraceae</taxon>
        <taxon>Faecalicatena</taxon>
    </lineage>
</organism>
<protein>
    <submittedName>
        <fullName evidence="3">Nucleoside-diphosphate-sugar epimerase</fullName>
    </submittedName>
</protein>
<name>A0A315ZWG8_9FIRM</name>
<dbReference type="SUPFAM" id="SSF51735">
    <property type="entry name" value="NAD(P)-binding Rossmann-fold domains"/>
    <property type="match status" value="1"/>
</dbReference>
<feature type="domain" description="NAD-dependent epimerase/dehydratase" evidence="2">
    <location>
        <begin position="14"/>
        <end position="220"/>
    </location>
</feature>
<dbReference type="Pfam" id="PF01370">
    <property type="entry name" value="Epimerase"/>
    <property type="match status" value="1"/>
</dbReference>
<evidence type="ECO:0000313" key="4">
    <source>
        <dbReference type="Proteomes" id="UP000254051"/>
    </source>
</evidence>
<reference evidence="4" key="1">
    <citation type="submission" date="2017-07" db="EMBL/GenBank/DDBJ databases">
        <authorList>
            <person name="Varghese N."/>
            <person name="Submissions S."/>
        </authorList>
    </citation>
    <scope>NUCLEOTIDE SEQUENCE [LARGE SCALE GENOMIC DNA]</scope>
    <source>
        <strain evidence="4">NLAE-zl-C134</strain>
    </source>
</reference>
<dbReference type="InterPro" id="IPR036291">
    <property type="entry name" value="NAD(P)-bd_dom_sf"/>
</dbReference>
<feature type="transmembrane region" description="Helical" evidence="1">
    <location>
        <begin position="311"/>
        <end position="331"/>
    </location>
</feature>